<reference evidence="10 11" key="1">
    <citation type="journal article" date="2014" name="Nat. Genet.">
        <title>Whole-genome sequence of a flatfish provides insights into ZW sex chromosome evolution and adaptation to a benthic lifestyle.</title>
        <authorList>
            <person name="Chen S."/>
            <person name="Zhang G."/>
            <person name="Shao C."/>
            <person name="Huang Q."/>
            <person name="Liu G."/>
            <person name="Zhang P."/>
            <person name="Song W."/>
            <person name="An N."/>
            <person name="Chalopin D."/>
            <person name="Volff J.N."/>
            <person name="Hong Y."/>
            <person name="Li Q."/>
            <person name="Sha Z."/>
            <person name="Zhou H."/>
            <person name="Xie M."/>
            <person name="Yu Q."/>
            <person name="Liu Y."/>
            <person name="Xiang H."/>
            <person name="Wang N."/>
            <person name="Wu K."/>
            <person name="Yang C."/>
            <person name="Zhou Q."/>
            <person name="Liao X."/>
            <person name="Yang L."/>
            <person name="Hu Q."/>
            <person name="Zhang J."/>
            <person name="Meng L."/>
            <person name="Jin L."/>
            <person name="Tian Y."/>
            <person name="Lian J."/>
            <person name="Yang J."/>
            <person name="Miao G."/>
            <person name="Liu S."/>
            <person name="Liang Z."/>
            <person name="Yan F."/>
            <person name="Li Y."/>
            <person name="Sun B."/>
            <person name="Zhang H."/>
            <person name="Zhang J."/>
            <person name="Zhu Y."/>
            <person name="Du M."/>
            <person name="Zhao Y."/>
            <person name="Schartl M."/>
            <person name="Tang Q."/>
            <person name="Wang J."/>
        </authorList>
    </citation>
    <scope>NUCLEOTIDE SEQUENCE</scope>
</reference>
<dbReference type="GO" id="GO:0007600">
    <property type="term" value="P:sensory perception"/>
    <property type="evidence" value="ECO:0007669"/>
    <property type="project" value="TreeGrafter"/>
</dbReference>
<evidence type="ECO:0000313" key="10">
    <source>
        <dbReference type="Ensembl" id="ENSCSEP00000032989.1"/>
    </source>
</evidence>
<reference evidence="10" key="3">
    <citation type="submission" date="2025-09" db="UniProtKB">
        <authorList>
            <consortium name="Ensembl"/>
        </authorList>
    </citation>
    <scope>IDENTIFICATION</scope>
</reference>
<name>A0A3P8X1X3_CYNSE</name>
<proteinExistence type="inferred from homology"/>
<evidence type="ECO:0000256" key="7">
    <source>
        <dbReference type="ARBA" id="ARBA00023205"/>
    </source>
</evidence>
<keyword evidence="4" id="KW-0165">Cleavage on pair of basic residues</keyword>
<dbReference type="PANTHER" id="PTHR11438">
    <property type="entry name" value="PROENKEPHALIN"/>
    <property type="match status" value="1"/>
</dbReference>
<evidence type="ECO:0000256" key="2">
    <source>
        <dbReference type="ARBA" id="ARBA00008543"/>
    </source>
</evidence>
<dbReference type="RefSeq" id="XP_008333001.1">
    <property type="nucleotide sequence ID" value="XM_008334779.3"/>
</dbReference>
<dbReference type="GO" id="GO:0043025">
    <property type="term" value="C:neuronal cell body"/>
    <property type="evidence" value="ECO:0007669"/>
    <property type="project" value="TreeGrafter"/>
</dbReference>
<sequence>MAGLSHRSCMWVLFLSVCVSLVATTDCGKECALCVYQLLEQQSPLSALACSLECDGALNSQKLSRCQDLLLGDENQIPLEADPHQLEANVVMADSEEAASPNHQLMKKYGGFMKRYGGFMTRRSSTPSAEGALESPDDNEVVGLQLLKLLSEAAEHGSDGDSRVHQAVKRYGGFMRQAESSVEQSDLLEAVLDRGLKKRYGGFMRRVGKPEWLVDSKSKRGGLLKQAWKSDIERKKMDEGFMD</sequence>
<dbReference type="GO" id="GO:0031628">
    <property type="term" value="F:opioid receptor binding"/>
    <property type="evidence" value="ECO:0007669"/>
    <property type="project" value="TreeGrafter"/>
</dbReference>
<dbReference type="Pfam" id="PF01160">
    <property type="entry name" value="Opiods_neuropep"/>
    <property type="match status" value="1"/>
</dbReference>
<dbReference type="PANTHER" id="PTHR11438:SF3">
    <property type="entry name" value="PROENKEPHALIN-A"/>
    <property type="match status" value="1"/>
</dbReference>
<feature type="signal peptide" evidence="9">
    <location>
        <begin position="1"/>
        <end position="24"/>
    </location>
</feature>
<evidence type="ECO:0000256" key="4">
    <source>
        <dbReference type="ARBA" id="ARBA00022685"/>
    </source>
</evidence>
<dbReference type="OrthoDB" id="9928775at2759"/>
<dbReference type="AlphaFoldDB" id="A0A3P8X1X3"/>
<feature type="chain" id="PRO_5018166004" evidence="9">
    <location>
        <begin position="25"/>
        <end position="243"/>
    </location>
</feature>
<dbReference type="InterPro" id="IPR006024">
    <property type="entry name" value="Opioid_neupept"/>
</dbReference>
<dbReference type="GO" id="GO:0005576">
    <property type="term" value="C:extracellular region"/>
    <property type="evidence" value="ECO:0007669"/>
    <property type="project" value="UniProtKB-SubCell"/>
</dbReference>
<keyword evidence="5" id="KW-0555">Opioid peptide</keyword>
<evidence type="ECO:0000256" key="8">
    <source>
        <dbReference type="ARBA" id="ARBA00023320"/>
    </source>
</evidence>
<organism evidence="10 11">
    <name type="scientific">Cynoglossus semilaevis</name>
    <name type="common">Tongue sole</name>
    <dbReference type="NCBI Taxonomy" id="244447"/>
    <lineage>
        <taxon>Eukaryota</taxon>
        <taxon>Metazoa</taxon>
        <taxon>Chordata</taxon>
        <taxon>Craniata</taxon>
        <taxon>Vertebrata</taxon>
        <taxon>Euteleostomi</taxon>
        <taxon>Actinopterygii</taxon>
        <taxon>Neopterygii</taxon>
        <taxon>Teleostei</taxon>
        <taxon>Neoteleostei</taxon>
        <taxon>Acanthomorphata</taxon>
        <taxon>Carangaria</taxon>
        <taxon>Pleuronectiformes</taxon>
        <taxon>Pleuronectoidei</taxon>
        <taxon>Cynoglossidae</taxon>
        <taxon>Cynoglossinae</taxon>
        <taxon>Cynoglossus</taxon>
    </lineage>
</organism>
<reference evidence="10" key="2">
    <citation type="submission" date="2025-08" db="UniProtKB">
        <authorList>
            <consortium name="Ensembl"/>
        </authorList>
    </citation>
    <scope>IDENTIFICATION</scope>
</reference>
<evidence type="ECO:0000256" key="5">
    <source>
        <dbReference type="ARBA" id="ARBA00022901"/>
    </source>
</evidence>
<dbReference type="Proteomes" id="UP000265120">
    <property type="component" value="Chromosome 20"/>
</dbReference>
<dbReference type="GeneTree" id="ENSGT00950000183149"/>
<dbReference type="GO" id="GO:0005886">
    <property type="term" value="C:plasma membrane"/>
    <property type="evidence" value="ECO:0007669"/>
    <property type="project" value="TreeGrafter"/>
</dbReference>
<dbReference type="STRING" id="244447.ENSCSEP00000032989"/>
<dbReference type="InParanoid" id="A0A3P8X1X3"/>
<dbReference type="Ensembl" id="ENSCSET00000033413.1">
    <property type="protein sequence ID" value="ENSCSEP00000032989.1"/>
    <property type="gene ID" value="ENSCSEG00000021181.1"/>
</dbReference>
<keyword evidence="3" id="KW-0964">Secreted</keyword>
<keyword evidence="8" id="KW-0527">Neuropeptide</keyword>
<dbReference type="GeneID" id="103396625"/>
<dbReference type="FunCoup" id="A0A3P8X1X3">
    <property type="interactions" value="234"/>
</dbReference>
<keyword evidence="9" id="KW-0732">Signal</keyword>
<evidence type="ECO:0000256" key="9">
    <source>
        <dbReference type="SAM" id="SignalP"/>
    </source>
</evidence>
<comment type="subcellular location">
    <subcellularLocation>
        <location evidence="1">Secreted</location>
    </subcellularLocation>
</comment>
<keyword evidence="6" id="KW-1015">Disulfide bond</keyword>
<evidence type="ECO:0000313" key="11">
    <source>
        <dbReference type="Proteomes" id="UP000265120"/>
    </source>
</evidence>
<dbReference type="CTD" id="368228"/>
<dbReference type="KEGG" id="csem:103396625"/>
<dbReference type="GO" id="GO:0007218">
    <property type="term" value="P:neuropeptide signaling pathway"/>
    <property type="evidence" value="ECO:0007669"/>
    <property type="project" value="UniProtKB-KW"/>
</dbReference>
<protein>
    <submittedName>
        <fullName evidence="10">Proenkephalin</fullName>
    </submittedName>
</protein>
<dbReference type="GO" id="GO:0007268">
    <property type="term" value="P:chemical synaptic transmission"/>
    <property type="evidence" value="ECO:0007669"/>
    <property type="project" value="TreeGrafter"/>
</dbReference>
<keyword evidence="7" id="KW-0257">Endorphin</keyword>
<comment type="similarity">
    <text evidence="2">Belongs to the opioid neuropeptide precursor family.</text>
</comment>
<dbReference type="OMA" id="MLLAGTC"/>
<dbReference type="GO" id="GO:0030425">
    <property type="term" value="C:dendrite"/>
    <property type="evidence" value="ECO:0007669"/>
    <property type="project" value="TreeGrafter"/>
</dbReference>
<keyword evidence="11" id="KW-1185">Reference proteome</keyword>
<evidence type="ECO:0000256" key="6">
    <source>
        <dbReference type="ARBA" id="ARBA00023157"/>
    </source>
</evidence>
<accession>A0A3P8X1X3</accession>
<evidence type="ECO:0000256" key="1">
    <source>
        <dbReference type="ARBA" id="ARBA00004613"/>
    </source>
</evidence>
<dbReference type="GO" id="GO:0001515">
    <property type="term" value="F:opioid peptide activity"/>
    <property type="evidence" value="ECO:0007669"/>
    <property type="project" value="UniProtKB-KW"/>
</dbReference>
<dbReference type="PRINTS" id="PR01028">
    <property type="entry name" value="OPIOIDPRCRSR"/>
</dbReference>
<dbReference type="GO" id="GO:0043679">
    <property type="term" value="C:axon terminus"/>
    <property type="evidence" value="ECO:0007669"/>
    <property type="project" value="TreeGrafter"/>
</dbReference>
<evidence type="ECO:0000256" key="3">
    <source>
        <dbReference type="ARBA" id="ARBA00022525"/>
    </source>
</evidence>